<feature type="compositionally biased region" description="Basic residues" evidence="1">
    <location>
        <begin position="30"/>
        <end position="44"/>
    </location>
</feature>
<evidence type="ECO:0000313" key="3">
    <source>
        <dbReference type="EMBL" id="KAK1929421.1"/>
    </source>
</evidence>
<accession>A0AAD9LAM8</accession>
<sequence length="380" mass="42784">MVFSVEERREQHRLAVQRNRARESPEARAKRLRRQRERQQRVRTTRGGNEVHETVEESQQSWLDGGVPRLRPVSNRTQKEALYRLRLVLGPSGLDDATCAVCDCSKLRKSMHMISLGDDRDRIQQMHLLLSSVDEQLPMELAAEYDCSVLFAGLGGMLLSKRCIHPAGYIHACQECNASLTKQLLPKFSIKNEFYVGSLPNRLTNTKLPERFMTQTVMVFAVMRVMRGGSHRAIRSHCLAFDSIPGPATTLLPTSVRNISCYRVVMPGPFTTEQQARVRQMHLVRRQMVEDLLAFYCEHNILYEDVTVDCSGLASEVVAEHLICEEADVDVEAGDVDDESDRVGSSTEVGDAVGETDVVEHRVVFIASVETLNVLTRTGT</sequence>
<dbReference type="Pfam" id="PF20209">
    <property type="entry name" value="DUF6570"/>
    <property type="match status" value="1"/>
</dbReference>
<name>A0AAD9LAM8_9STRA</name>
<proteinExistence type="predicted"/>
<feature type="compositionally biased region" description="Basic and acidic residues" evidence="1">
    <location>
        <begin position="20"/>
        <end position="29"/>
    </location>
</feature>
<evidence type="ECO:0000259" key="2">
    <source>
        <dbReference type="Pfam" id="PF20209"/>
    </source>
</evidence>
<organism evidence="3 4">
    <name type="scientific">Phytophthora citrophthora</name>
    <dbReference type="NCBI Taxonomy" id="4793"/>
    <lineage>
        <taxon>Eukaryota</taxon>
        <taxon>Sar</taxon>
        <taxon>Stramenopiles</taxon>
        <taxon>Oomycota</taxon>
        <taxon>Peronosporomycetes</taxon>
        <taxon>Peronosporales</taxon>
        <taxon>Peronosporaceae</taxon>
        <taxon>Phytophthora</taxon>
    </lineage>
</organism>
<dbReference type="InterPro" id="IPR046700">
    <property type="entry name" value="DUF6570"/>
</dbReference>
<protein>
    <recommendedName>
        <fullName evidence="2">DUF6570 domain-containing protein</fullName>
    </recommendedName>
</protein>
<evidence type="ECO:0000256" key="1">
    <source>
        <dbReference type="SAM" id="MobiDB-lite"/>
    </source>
</evidence>
<dbReference type="AlphaFoldDB" id="A0AAD9LAM8"/>
<dbReference type="EMBL" id="JASMQC010000049">
    <property type="protein sequence ID" value="KAK1929421.1"/>
    <property type="molecule type" value="Genomic_DNA"/>
</dbReference>
<evidence type="ECO:0000313" key="4">
    <source>
        <dbReference type="Proteomes" id="UP001259832"/>
    </source>
</evidence>
<comment type="caution">
    <text evidence="3">The sequence shown here is derived from an EMBL/GenBank/DDBJ whole genome shotgun (WGS) entry which is preliminary data.</text>
</comment>
<keyword evidence="4" id="KW-1185">Reference proteome</keyword>
<dbReference type="Proteomes" id="UP001259832">
    <property type="component" value="Unassembled WGS sequence"/>
</dbReference>
<gene>
    <name evidence="3" type="ORF">P3T76_015173</name>
</gene>
<reference evidence="3" key="1">
    <citation type="submission" date="2023-08" db="EMBL/GenBank/DDBJ databases">
        <title>Reference Genome Resource for the Citrus Pathogen Phytophthora citrophthora.</title>
        <authorList>
            <person name="Moller H."/>
            <person name="Coetzee B."/>
            <person name="Rose L.J."/>
            <person name="Van Niekerk J.M."/>
        </authorList>
    </citation>
    <scope>NUCLEOTIDE SEQUENCE</scope>
    <source>
        <strain evidence="3">STE-U-9442</strain>
    </source>
</reference>
<feature type="region of interest" description="Disordered" evidence="1">
    <location>
        <begin position="14"/>
        <end position="58"/>
    </location>
</feature>
<feature type="domain" description="DUF6570" evidence="2">
    <location>
        <begin position="184"/>
        <end position="312"/>
    </location>
</feature>